<evidence type="ECO:0000256" key="5">
    <source>
        <dbReference type="ARBA" id="ARBA00023054"/>
    </source>
</evidence>
<protein>
    <recommendedName>
        <fullName evidence="2">Exocyst complex component 5</fullName>
    </recommendedName>
    <alternativeName>
        <fullName evidence="6">Exocyst complex component Sec10</fullName>
    </alternativeName>
</protein>
<feature type="domain" description="Exocyst complex component Sec10 N-terminal" evidence="9">
    <location>
        <begin position="40"/>
        <end position="150"/>
    </location>
</feature>
<dbReference type="AlphaFoldDB" id="A0A812C9B1"/>
<proteinExistence type="inferred from homology"/>
<accession>A0A812C9B1</accession>
<dbReference type="InterPro" id="IPR009976">
    <property type="entry name" value="Sec10-like"/>
</dbReference>
<dbReference type="Pfam" id="PF07393">
    <property type="entry name" value="Sec10_HB"/>
    <property type="match status" value="1"/>
</dbReference>
<evidence type="ECO:0000256" key="3">
    <source>
        <dbReference type="ARBA" id="ARBA00022448"/>
    </source>
</evidence>
<evidence type="ECO:0000259" key="9">
    <source>
        <dbReference type="Pfam" id="PF20667"/>
    </source>
</evidence>
<keyword evidence="4" id="KW-0268">Exocytosis</keyword>
<feature type="domain" description="Exocyst complex component Sec10-like alpha-helical bundle" evidence="8">
    <location>
        <begin position="159"/>
        <end position="707"/>
    </location>
</feature>
<evidence type="ECO:0000256" key="6">
    <source>
        <dbReference type="ARBA" id="ARBA00031471"/>
    </source>
</evidence>
<dbReference type="GO" id="GO:0006887">
    <property type="term" value="P:exocytosis"/>
    <property type="evidence" value="ECO:0007669"/>
    <property type="project" value="UniProtKB-KW"/>
</dbReference>
<keyword evidence="11" id="KW-1185">Reference proteome</keyword>
<keyword evidence="3" id="KW-0813">Transport</keyword>
<evidence type="ECO:0000259" key="8">
    <source>
        <dbReference type="Pfam" id="PF07393"/>
    </source>
</evidence>
<reference evidence="10" key="1">
    <citation type="submission" date="2021-01" db="EMBL/GenBank/DDBJ databases">
        <authorList>
            <person name="Li R."/>
            <person name="Bekaert M."/>
        </authorList>
    </citation>
    <scope>NUCLEOTIDE SEQUENCE</scope>
    <source>
        <strain evidence="10">Farmed</strain>
    </source>
</reference>
<organism evidence="10 11">
    <name type="scientific">Acanthosepion pharaonis</name>
    <name type="common">Pharaoh cuttlefish</name>
    <name type="synonym">Sepia pharaonis</name>
    <dbReference type="NCBI Taxonomy" id="158019"/>
    <lineage>
        <taxon>Eukaryota</taxon>
        <taxon>Metazoa</taxon>
        <taxon>Spiralia</taxon>
        <taxon>Lophotrochozoa</taxon>
        <taxon>Mollusca</taxon>
        <taxon>Cephalopoda</taxon>
        <taxon>Coleoidea</taxon>
        <taxon>Decapodiformes</taxon>
        <taxon>Sepiida</taxon>
        <taxon>Sepiina</taxon>
        <taxon>Sepiidae</taxon>
        <taxon>Acanthosepion</taxon>
    </lineage>
</organism>
<dbReference type="GO" id="GO:0006893">
    <property type="term" value="P:Golgi to plasma membrane transport"/>
    <property type="evidence" value="ECO:0007669"/>
    <property type="project" value="TreeGrafter"/>
</dbReference>
<dbReference type="Pfam" id="PF20667">
    <property type="entry name" value="Sec10_N"/>
    <property type="match status" value="1"/>
</dbReference>
<evidence type="ECO:0000313" key="10">
    <source>
        <dbReference type="EMBL" id="CAE1263247.1"/>
    </source>
</evidence>
<dbReference type="PANTHER" id="PTHR12100">
    <property type="entry name" value="SEC10"/>
    <property type="match status" value="1"/>
</dbReference>
<feature type="coiled-coil region" evidence="7">
    <location>
        <begin position="49"/>
        <end position="76"/>
    </location>
</feature>
<dbReference type="Proteomes" id="UP000597762">
    <property type="component" value="Unassembled WGS sequence"/>
</dbReference>
<evidence type="ECO:0000313" key="11">
    <source>
        <dbReference type="Proteomes" id="UP000597762"/>
    </source>
</evidence>
<dbReference type="InterPro" id="IPR048627">
    <property type="entry name" value="Sec10_HB"/>
</dbReference>
<evidence type="ECO:0000256" key="2">
    <source>
        <dbReference type="ARBA" id="ARBA00017524"/>
    </source>
</evidence>
<dbReference type="PANTHER" id="PTHR12100:SF0">
    <property type="entry name" value="EXOCYST COMPLEX COMPONENT 5"/>
    <property type="match status" value="1"/>
</dbReference>
<comment type="similarity">
    <text evidence="1">Belongs to the SEC10 family.</text>
</comment>
<evidence type="ECO:0000256" key="4">
    <source>
        <dbReference type="ARBA" id="ARBA00022483"/>
    </source>
</evidence>
<dbReference type="EMBL" id="CAHIKZ030001412">
    <property type="protein sequence ID" value="CAE1263247.1"/>
    <property type="molecule type" value="Genomic_DNA"/>
</dbReference>
<name>A0A812C9B1_ACAPH</name>
<dbReference type="OrthoDB" id="125856at2759"/>
<evidence type="ECO:0000256" key="1">
    <source>
        <dbReference type="ARBA" id="ARBA00006572"/>
    </source>
</evidence>
<dbReference type="GO" id="GO:0000145">
    <property type="term" value="C:exocyst"/>
    <property type="evidence" value="ECO:0007669"/>
    <property type="project" value="TreeGrafter"/>
</dbReference>
<evidence type="ECO:0000256" key="7">
    <source>
        <dbReference type="SAM" id="Coils"/>
    </source>
</evidence>
<keyword evidence="5 7" id="KW-0175">Coiled coil</keyword>
<sequence length="715" mass="82690">MLYQELEQEPFNAHEFVERHAWRTMGTRAQTNCDEFDPMSLHAAFERMIRDLREKNLQMHKKIEKLEMSCKDEEKRHWQRVTELQRKNQSSYSKFKELDERINFVATKVVHLGDQLEGVNTPRACAVEAQRLMNYFSEFLSDEPLKCTIFTDSCQLQLAADIIQKLHLIAQELPSGQKFDTARQRISDKYNQVENELIEEFKNAHQKNEKTKMRRVASVLQNFKSYGKCIDSFIEETQKGSFTSDNIFNEVLPLCDRTNELIISVFTNPESVMGKLVQRIYLGPLKDHISMKLEGQSDPEKYLTNLYDLYTRTAKLSNDLSKFKLGNDSAFLSKQTKCIFQRHLDAYISHEIKFLHDRCSLMLQRYYDSKNHQKKQIQSGGIHDLKREFQVVIANVNFNIGPAIENYGGEIFLSQEVAMNILQETKLAFKRCKVISSQSDLPSNAVRILETLIQYLVIEHIDYAVELGLQAIPLPDAKTPPEIYFFDVTGQANTLFHLFEKQFMDSLVPLVLSSPKHSSCLQRKRELRDQLESKIDTGLDRSISAIIGSIRHILATEQKKSDFKLDADANMQLRSEACAKTVTFLKSQVDNIRRSLDGKNVDVVLTELGTRFHRLIFEHFQQYQYNSLGAMLVICDVNEYRKTVKEFQIPLINQLFDKLHALCNLLVVVPETLKQVCTGEPLAGLDKSVILSFVQLRVDYRSSKLATLFKNCHDF</sequence>
<dbReference type="InterPro" id="IPR048625">
    <property type="entry name" value="Sec10_N"/>
</dbReference>
<gene>
    <name evidence="10" type="ORF">SPHA_33621</name>
</gene>
<comment type="caution">
    <text evidence="10">The sequence shown here is derived from an EMBL/GenBank/DDBJ whole genome shotgun (WGS) entry which is preliminary data.</text>
</comment>